<dbReference type="EMBL" id="KN823002">
    <property type="protein sequence ID" value="KIO27839.1"/>
    <property type="molecule type" value="Genomic_DNA"/>
</dbReference>
<dbReference type="SUPFAM" id="SSF51735">
    <property type="entry name" value="NAD(P)-binding Rossmann-fold domains"/>
    <property type="match status" value="1"/>
</dbReference>
<proteinExistence type="predicted"/>
<dbReference type="OrthoDB" id="10262413at2759"/>
<evidence type="ECO:0000259" key="1">
    <source>
        <dbReference type="Pfam" id="PF13460"/>
    </source>
</evidence>
<reference evidence="3" key="2">
    <citation type="submission" date="2015-01" db="EMBL/GenBank/DDBJ databases">
        <title>Evolutionary Origins and Diversification of the Mycorrhizal Mutualists.</title>
        <authorList>
            <consortium name="DOE Joint Genome Institute"/>
            <consortium name="Mycorrhizal Genomics Consortium"/>
            <person name="Kohler A."/>
            <person name="Kuo A."/>
            <person name="Nagy L.G."/>
            <person name="Floudas D."/>
            <person name="Copeland A."/>
            <person name="Barry K.W."/>
            <person name="Cichocki N."/>
            <person name="Veneault-Fourrey C."/>
            <person name="LaButti K."/>
            <person name="Lindquist E.A."/>
            <person name="Lipzen A."/>
            <person name="Lundell T."/>
            <person name="Morin E."/>
            <person name="Murat C."/>
            <person name="Riley R."/>
            <person name="Ohm R."/>
            <person name="Sun H."/>
            <person name="Tunlid A."/>
            <person name="Henrissat B."/>
            <person name="Grigoriev I.V."/>
            <person name="Hibbett D.S."/>
            <person name="Martin F."/>
        </authorList>
    </citation>
    <scope>NUCLEOTIDE SEQUENCE [LARGE SCALE GENOMIC DNA]</scope>
    <source>
        <strain evidence="3">MUT 4182</strain>
    </source>
</reference>
<accession>A0A0C3QM46</accession>
<organism evidence="2 3">
    <name type="scientific">Tulasnella calospora MUT 4182</name>
    <dbReference type="NCBI Taxonomy" id="1051891"/>
    <lineage>
        <taxon>Eukaryota</taxon>
        <taxon>Fungi</taxon>
        <taxon>Dikarya</taxon>
        <taxon>Basidiomycota</taxon>
        <taxon>Agaricomycotina</taxon>
        <taxon>Agaricomycetes</taxon>
        <taxon>Cantharellales</taxon>
        <taxon>Tulasnellaceae</taxon>
        <taxon>Tulasnella</taxon>
    </lineage>
</organism>
<feature type="domain" description="NAD(P)-binding" evidence="1">
    <location>
        <begin position="12"/>
        <end position="84"/>
    </location>
</feature>
<keyword evidence="3" id="KW-1185">Reference proteome</keyword>
<dbReference type="GO" id="GO:0005737">
    <property type="term" value="C:cytoplasm"/>
    <property type="evidence" value="ECO:0007669"/>
    <property type="project" value="TreeGrafter"/>
</dbReference>
<dbReference type="HOGENOM" id="CLU_007383_12_2_1"/>
<dbReference type="PANTHER" id="PTHR48079">
    <property type="entry name" value="PROTEIN YEEZ"/>
    <property type="match status" value="1"/>
</dbReference>
<evidence type="ECO:0000313" key="3">
    <source>
        <dbReference type="Proteomes" id="UP000054248"/>
    </source>
</evidence>
<dbReference type="GO" id="GO:0004029">
    <property type="term" value="F:aldehyde dehydrogenase (NAD+) activity"/>
    <property type="evidence" value="ECO:0007669"/>
    <property type="project" value="TreeGrafter"/>
</dbReference>
<protein>
    <recommendedName>
        <fullName evidence="1">NAD(P)-binding domain-containing protein</fullName>
    </recommendedName>
</protein>
<dbReference type="PANTHER" id="PTHR48079:SF6">
    <property type="entry name" value="NAD(P)-BINDING DOMAIN-CONTAINING PROTEIN-RELATED"/>
    <property type="match status" value="1"/>
</dbReference>
<evidence type="ECO:0000313" key="2">
    <source>
        <dbReference type="EMBL" id="KIO27839.1"/>
    </source>
</evidence>
<dbReference type="InterPro" id="IPR051783">
    <property type="entry name" value="NAD(P)-dependent_oxidoreduct"/>
</dbReference>
<sequence>MASAPISVFILGATGYVGGSVLVRFQREYPDFTWTALVRNPKDVSTIQALGVNVVQGTQLDLDLIESTAAKHDAVLNIANSDDLPLTQAVLRGLESRARSGNVIGKPILLHTSGSGVVTDTPWDGAYHPGTSDKVWDDTEVEDTKSIAPEQMHRNVDLTIFEAGERGLVDAYIVAPTTIYGKGRGPVRNLSVQVNSLIRTAVKYGQVLQVGPGTNVWSNVHIDELVDLYVLLFNLALSSRQSREVVDPYERWFWGSSTRSHVWGDITRELAKILYAKGIVQKGVRSVSLEEAEFGQEFGLVITAHNSRVVANRGFALGWRPHGPTLEETLEGEVEWTLAQL</sequence>
<name>A0A0C3QM46_9AGAM</name>
<dbReference type="Proteomes" id="UP000054248">
    <property type="component" value="Unassembled WGS sequence"/>
</dbReference>
<dbReference type="AlphaFoldDB" id="A0A0C3QM46"/>
<dbReference type="STRING" id="1051891.A0A0C3QM46"/>
<gene>
    <name evidence="2" type="ORF">M407DRAFT_22891</name>
</gene>
<dbReference type="Gene3D" id="3.40.50.720">
    <property type="entry name" value="NAD(P)-binding Rossmann-like Domain"/>
    <property type="match status" value="1"/>
</dbReference>
<dbReference type="InterPro" id="IPR016040">
    <property type="entry name" value="NAD(P)-bd_dom"/>
</dbReference>
<dbReference type="InterPro" id="IPR036291">
    <property type="entry name" value="NAD(P)-bd_dom_sf"/>
</dbReference>
<dbReference type="Pfam" id="PF13460">
    <property type="entry name" value="NAD_binding_10"/>
    <property type="match status" value="1"/>
</dbReference>
<reference evidence="2 3" key="1">
    <citation type="submission" date="2014-04" db="EMBL/GenBank/DDBJ databases">
        <authorList>
            <consortium name="DOE Joint Genome Institute"/>
            <person name="Kuo A."/>
            <person name="Girlanda M."/>
            <person name="Perotto S."/>
            <person name="Kohler A."/>
            <person name="Nagy L.G."/>
            <person name="Floudas D."/>
            <person name="Copeland A."/>
            <person name="Barry K.W."/>
            <person name="Cichocki N."/>
            <person name="Veneault-Fourrey C."/>
            <person name="LaButti K."/>
            <person name="Lindquist E.A."/>
            <person name="Lipzen A."/>
            <person name="Lundell T."/>
            <person name="Morin E."/>
            <person name="Murat C."/>
            <person name="Sun H."/>
            <person name="Tunlid A."/>
            <person name="Henrissat B."/>
            <person name="Grigoriev I.V."/>
            <person name="Hibbett D.S."/>
            <person name="Martin F."/>
            <person name="Nordberg H.P."/>
            <person name="Cantor M.N."/>
            <person name="Hua S.X."/>
        </authorList>
    </citation>
    <scope>NUCLEOTIDE SEQUENCE [LARGE SCALE GENOMIC DNA]</scope>
    <source>
        <strain evidence="2 3">MUT 4182</strain>
    </source>
</reference>